<comment type="pathway">
    <text evidence="2 9">Amino-acid biosynthesis; L-tryptophan biosynthesis; L-tryptophan from chorismate: step 3/5.</text>
</comment>
<dbReference type="UniPathway" id="UPA00035">
    <property type="reaction ID" value="UER00042"/>
</dbReference>
<dbReference type="EMBL" id="JAECZA010000031">
    <property type="protein sequence ID" value="MBH8573403.1"/>
    <property type="molecule type" value="Genomic_DNA"/>
</dbReference>
<dbReference type="InterPro" id="IPR011060">
    <property type="entry name" value="RibuloseP-bd_barrel"/>
</dbReference>
<comment type="similarity">
    <text evidence="9">Belongs to the TrpF family.</text>
</comment>
<evidence type="ECO:0000256" key="9">
    <source>
        <dbReference type="HAMAP-Rule" id="MF_00135"/>
    </source>
</evidence>
<dbReference type="RefSeq" id="WP_214432219.1">
    <property type="nucleotide sequence ID" value="NZ_CAWPUQ010000142.1"/>
</dbReference>
<protein>
    <recommendedName>
        <fullName evidence="4 9">N-(5'-phosphoribosyl)anthranilate isomerase</fullName>
        <shortName evidence="9">PRAI</shortName>
        <ecNumber evidence="3 9">5.3.1.24</ecNumber>
    </recommendedName>
</protein>
<dbReference type="PANTHER" id="PTHR42894">
    <property type="entry name" value="N-(5'-PHOSPHORIBOSYL)ANTHRANILATE ISOMERASE"/>
    <property type="match status" value="1"/>
</dbReference>
<keyword evidence="12" id="KW-1185">Reference proteome</keyword>
<gene>
    <name evidence="9" type="primary">trpF</name>
    <name evidence="11" type="ORF">I8752_10325</name>
</gene>
<evidence type="ECO:0000256" key="1">
    <source>
        <dbReference type="ARBA" id="ARBA00001164"/>
    </source>
</evidence>
<evidence type="ECO:0000256" key="7">
    <source>
        <dbReference type="ARBA" id="ARBA00023141"/>
    </source>
</evidence>
<evidence type="ECO:0000259" key="10">
    <source>
        <dbReference type="Pfam" id="PF00697"/>
    </source>
</evidence>
<comment type="catalytic activity">
    <reaction evidence="1 9">
        <text>N-(5-phospho-beta-D-ribosyl)anthranilate = 1-(2-carboxyphenylamino)-1-deoxy-D-ribulose 5-phosphate</text>
        <dbReference type="Rhea" id="RHEA:21540"/>
        <dbReference type="ChEBI" id="CHEBI:18277"/>
        <dbReference type="ChEBI" id="CHEBI:58613"/>
        <dbReference type="EC" id="5.3.1.24"/>
    </reaction>
</comment>
<dbReference type="AlphaFoldDB" id="A0A8J7LEU5"/>
<evidence type="ECO:0000256" key="4">
    <source>
        <dbReference type="ARBA" id="ARBA00022272"/>
    </source>
</evidence>
<dbReference type="Proteomes" id="UP000662314">
    <property type="component" value="Unassembled WGS sequence"/>
</dbReference>
<dbReference type="EC" id="5.3.1.24" evidence="3 9"/>
<dbReference type="InterPro" id="IPR001240">
    <property type="entry name" value="PRAI_dom"/>
</dbReference>
<dbReference type="CDD" id="cd00405">
    <property type="entry name" value="PRAI"/>
    <property type="match status" value="1"/>
</dbReference>
<dbReference type="InterPro" id="IPR044643">
    <property type="entry name" value="TrpF_fam"/>
</dbReference>
<reference evidence="11 12" key="1">
    <citation type="journal article" date="2021" name="Int. J. Syst. Evol. Microbiol.">
        <title>Amazonocrinis nigriterrae gen. nov., sp. nov., Atlanticothrix silvestris gen. nov., sp. nov. and Dendronalium phyllosphericum gen. nov., sp. nov., nostocacean cyanobacteria from Brazilian environments.</title>
        <authorList>
            <person name="Alvarenga D.O."/>
            <person name="Andreote A.P.D."/>
            <person name="Branco L.H.Z."/>
            <person name="Delbaje E."/>
            <person name="Cruz R.B."/>
            <person name="Varani A.M."/>
            <person name="Fiore M.F."/>
        </authorList>
    </citation>
    <scope>NUCLEOTIDE SEQUENCE [LARGE SCALE GENOMIC DNA]</scope>
    <source>
        <strain evidence="11 12">CENA369</strain>
    </source>
</reference>
<dbReference type="GO" id="GO:0004640">
    <property type="term" value="F:phosphoribosylanthranilate isomerase activity"/>
    <property type="evidence" value="ECO:0007669"/>
    <property type="project" value="UniProtKB-UniRule"/>
</dbReference>
<dbReference type="Pfam" id="PF00697">
    <property type="entry name" value="PRAI"/>
    <property type="match status" value="1"/>
</dbReference>
<dbReference type="HAMAP" id="MF_00135">
    <property type="entry name" value="PRAI"/>
    <property type="match status" value="1"/>
</dbReference>
<feature type="domain" description="N-(5'phosphoribosyl) anthranilate isomerase (PRAI)" evidence="10">
    <location>
        <begin position="3"/>
        <end position="204"/>
    </location>
</feature>
<dbReference type="GO" id="GO:0000162">
    <property type="term" value="P:L-tryptophan biosynthetic process"/>
    <property type="evidence" value="ECO:0007669"/>
    <property type="project" value="UniProtKB-UniRule"/>
</dbReference>
<evidence type="ECO:0000256" key="3">
    <source>
        <dbReference type="ARBA" id="ARBA00012572"/>
    </source>
</evidence>
<keyword evidence="5 9" id="KW-0028">Amino-acid biosynthesis</keyword>
<evidence type="ECO:0000256" key="5">
    <source>
        <dbReference type="ARBA" id="ARBA00022605"/>
    </source>
</evidence>
<evidence type="ECO:0000256" key="6">
    <source>
        <dbReference type="ARBA" id="ARBA00022822"/>
    </source>
</evidence>
<keyword evidence="7 9" id="KW-0057">Aromatic amino acid biosynthesis</keyword>
<accession>A0A8J7LEU5</accession>
<name>A0A8J7LEU5_9NOST</name>
<proteinExistence type="inferred from homology"/>
<dbReference type="PANTHER" id="PTHR42894:SF1">
    <property type="entry name" value="N-(5'-PHOSPHORIBOSYL)ANTHRANILATE ISOMERASE"/>
    <property type="match status" value="1"/>
</dbReference>
<keyword evidence="8 9" id="KW-0413">Isomerase</keyword>
<dbReference type="SUPFAM" id="SSF51366">
    <property type="entry name" value="Ribulose-phoshate binding barrel"/>
    <property type="match status" value="1"/>
</dbReference>
<evidence type="ECO:0000256" key="2">
    <source>
        <dbReference type="ARBA" id="ARBA00004664"/>
    </source>
</evidence>
<dbReference type="NCBIfam" id="NF002298">
    <property type="entry name" value="PRK01222.1-4"/>
    <property type="match status" value="1"/>
</dbReference>
<sequence>MRVKICGITQPQQSVAIATLGATALGFICVPTSPRYVTTAQIRAAVAQLPENIDRIGVFANTDISKINQTAIDSGLTGVQLHGDELPEFCDQLRQALPQVEIIKALRIRSLEHLEKAAHYAQYVDTLLLDAYHPQQLGGTGQTLDWQMLQQFSPSCSWFLAGGLTPDNILTALSQVKPDGIDLSSGVEIKPGDKDLDKVALLFEKLGSRE</sequence>
<organism evidence="11 12">
    <name type="scientific">Dendronalium phyllosphericum CENA369</name>
    <dbReference type="NCBI Taxonomy" id="1725256"/>
    <lineage>
        <taxon>Bacteria</taxon>
        <taxon>Bacillati</taxon>
        <taxon>Cyanobacteriota</taxon>
        <taxon>Cyanophyceae</taxon>
        <taxon>Nostocales</taxon>
        <taxon>Nostocaceae</taxon>
        <taxon>Dendronalium</taxon>
        <taxon>Dendronalium phyllosphericum</taxon>
    </lineage>
</organism>
<evidence type="ECO:0000256" key="8">
    <source>
        <dbReference type="ARBA" id="ARBA00023235"/>
    </source>
</evidence>
<dbReference type="InterPro" id="IPR013785">
    <property type="entry name" value="Aldolase_TIM"/>
</dbReference>
<evidence type="ECO:0000313" key="11">
    <source>
        <dbReference type="EMBL" id="MBH8573403.1"/>
    </source>
</evidence>
<dbReference type="Gene3D" id="3.20.20.70">
    <property type="entry name" value="Aldolase class I"/>
    <property type="match status" value="1"/>
</dbReference>
<keyword evidence="6 9" id="KW-0822">Tryptophan biosynthesis</keyword>
<evidence type="ECO:0000313" key="12">
    <source>
        <dbReference type="Proteomes" id="UP000662314"/>
    </source>
</evidence>
<comment type="caution">
    <text evidence="11">The sequence shown here is derived from an EMBL/GenBank/DDBJ whole genome shotgun (WGS) entry which is preliminary data.</text>
</comment>